<reference evidence="1" key="1">
    <citation type="journal article" date="2012" name="PLoS ONE">
        <title>Gene sets for utilization of primary and secondary nutrition supplies in the distal gut of endangered iberian lynx.</title>
        <authorList>
            <person name="Alcaide M."/>
            <person name="Messina E."/>
            <person name="Richter M."/>
            <person name="Bargiela R."/>
            <person name="Peplies J."/>
            <person name="Huws S.A."/>
            <person name="Newbold C.J."/>
            <person name="Golyshin P.N."/>
            <person name="Simon M.A."/>
            <person name="Lopez G."/>
            <person name="Yakimov M.M."/>
            <person name="Ferrer M."/>
        </authorList>
    </citation>
    <scope>NUCLEOTIDE SEQUENCE</scope>
</reference>
<evidence type="ECO:0000313" key="1">
    <source>
        <dbReference type="EMBL" id="EJX00527.1"/>
    </source>
</evidence>
<organism evidence="1">
    <name type="scientific">gut metagenome</name>
    <dbReference type="NCBI Taxonomy" id="749906"/>
    <lineage>
        <taxon>unclassified sequences</taxon>
        <taxon>metagenomes</taxon>
        <taxon>organismal metagenomes</taxon>
    </lineage>
</organism>
<name>J9FZX9_9ZZZZ</name>
<comment type="caution">
    <text evidence="1">The sequence shown here is derived from an EMBL/GenBank/DDBJ whole genome shotgun (WGS) entry which is preliminary data.</text>
</comment>
<dbReference type="AlphaFoldDB" id="J9FZX9"/>
<gene>
    <name evidence="1" type="ORF">EVA_11368</name>
</gene>
<dbReference type="EMBL" id="AMCI01003332">
    <property type="protein sequence ID" value="EJX00527.1"/>
    <property type="molecule type" value="Genomic_DNA"/>
</dbReference>
<proteinExistence type="predicted"/>
<sequence>MWCLSFIYSAGRPTAQAFYPPPHPTKENSGGFPDSVVYMNLQPLVSTARTVARRLVVSYTTFSPLPRLVPALS</sequence>
<protein>
    <submittedName>
        <fullName evidence="1">Uncharacterized protein</fullName>
    </submittedName>
</protein>
<accession>J9FZX9</accession>